<dbReference type="RefSeq" id="XP_006811828.1">
    <property type="nucleotide sequence ID" value="XM_006811765.1"/>
</dbReference>
<evidence type="ECO:0000259" key="8">
    <source>
        <dbReference type="PROSITE" id="PS51509"/>
    </source>
</evidence>
<feature type="binding site" evidence="7">
    <location>
        <begin position="307"/>
        <end position="312"/>
    </location>
    <ligand>
        <name>ATP</name>
        <dbReference type="ChEBI" id="CHEBI:30616"/>
    </ligand>
</feature>
<dbReference type="InterPro" id="IPR022413">
    <property type="entry name" value="ATP-guanido_PTrfase_N"/>
</dbReference>
<dbReference type="Proteomes" id="UP000694865">
    <property type="component" value="Unplaced"/>
</dbReference>
<evidence type="ECO:0000256" key="6">
    <source>
        <dbReference type="PROSITE-ProRule" id="PRU00842"/>
    </source>
</evidence>
<proteinExistence type="inferred from homology"/>
<evidence type="ECO:0000256" key="5">
    <source>
        <dbReference type="ARBA" id="ARBA00022840"/>
    </source>
</evidence>
<dbReference type="PROSITE" id="PS51509">
    <property type="entry name" value="PHOSPHAGEN_KINASE_N"/>
    <property type="match status" value="1"/>
</dbReference>
<feature type="binding site" evidence="7">
    <location>
        <position position="223"/>
    </location>
    <ligand>
        <name>ATP</name>
        <dbReference type="ChEBI" id="CHEBI:30616"/>
    </ligand>
</feature>
<dbReference type="InterPro" id="IPR014746">
    <property type="entry name" value="Gln_synth/guanido_kin_cat_dom"/>
</dbReference>
<name>A0ABM0LVN7_SACKO</name>
<organism evidence="10 11">
    <name type="scientific">Saccoglossus kowalevskii</name>
    <name type="common">Acorn worm</name>
    <dbReference type="NCBI Taxonomy" id="10224"/>
    <lineage>
        <taxon>Eukaryota</taxon>
        <taxon>Metazoa</taxon>
        <taxon>Hemichordata</taxon>
        <taxon>Enteropneusta</taxon>
        <taxon>Harrimaniidae</taxon>
        <taxon>Saccoglossus</taxon>
    </lineage>
</organism>
<accession>A0ABM0LVN7</accession>
<dbReference type="Pfam" id="PF02807">
    <property type="entry name" value="ATP-gua_PtransN"/>
    <property type="match status" value="1"/>
</dbReference>
<sequence>MANQNQKRYPAQSDFPDLSKSNALLKDYLTQDIYAKLRDVRTSSGFTFDRAIQHCLDRVTETIGIVAGDEDSYTVFADIFGPVIERYHKIVRAECMNVTDLSPEKITGEIFDENYVVSTRIRASRNIRGFCLPPFCCRSERRAVERSIVCALNSFPGGEYHPLSTMDDALCKSLMSNHYLFRTPKVGFQLVSGCARDWPDARGIWYTEDKTLIFWVNEEDHMRVISMQPGGHVKEVFTRFCNAMKQVEQTLKIQNHQFMWRADLGYLSTEPANLGTGLRASVHVKLPNLSKHPRFYKILSSLKLECRGTAGYGSAIKDGICDISNSVRLGVSEVYLVQTWIDNVNLLIQIEMRLENIQPIDDLLPM</sequence>
<keyword evidence="4 7" id="KW-0418">Kinase</keyword>
<feature type="binding site" evidence="7">
    <location>
        <position position="178"/>
    </location>
    <ligand>
        <name>ATP</name>
        <dbReference type="ChEBI" id="CHEBI:30616"/>
    </ligand>
</feature>
<keyword evidence="5 7" id="KW-0067">ATP-binding</keyword>
<dbReference type="SUPFAM" id="SSF48034">
    <property type="entry name" value="Guanido kinase N-terminal domain"/>
    <property type="match status" value="1"/>
</dbReference>
<evidence type="ECO:0000256" key="4">
    <source>
        <dbReference type="ARBA" id="ARBA00022777"/>
    </source>
</evidence>
<dbReference type="PANTHER" id="PTHR11547">
    <property type="entry name" value="ARGININE OR CREATINE KINASE"/>
    <property type="match status" value="1"/>
</dbReference>
<dbReference type="PANTHER" id="PTHR11547:SF57">
    <property type="entry name" value="PHOSPHAGEN KINASE C-TERMINAL DOMAIN-CONTAINING PROTEIN"/>
    <property type="match status" value="1"/>
</dbReference>
<gene>
    <name evidence="11" type="primary">LOC100366583</name>
</gene>
<feature type="domain" description="Phosphagen kinase N-terminal" evidence="8">
    <location>
        <begin position="6"/>
        <end position="89"/>
    </location>
</feature>
<evidence type="ECO:0000313" key="11">
    <source>
        <dbReference type="RefSeq" id="XP_006811828.1"/>
    </source>
</evidence>
<protein>
    <submittedName>
        <fullName evidence="11">Creatine kinase B-type-like</fullName>
    </submittedName>
</protein>
<evidence type="ECO:0000313" key="10">
    <source>
        <dbReference type="Proteomes" id="UP000694865"/>
    </source>
</evidence>
<dbReference type="Gene3D" id="3.30.590.10">
    <property type="entry name" value="Glutamine synthetase/guanido kinase, catalytic domain"/>
    <property type="match status" value="1"/>
</dbReference>
<feature type="binding site" evidence="7">
    <location>
        <begin position="118"/>
        <end position="122"/>
    </location>
    <ligand>
        <name>ATP</name>
        <dbReference type="ChEBI" id="CHEBI:30616"/>
    </ligand>
</feature>
<feature type="binding site" evidence="7">
    <location>
        <begin position="279"/>
        <end position="283"/>
    </location>
    <ligand>
        <name>ATP</name>
        <dbReference type="ChEBI" id="CHEBI:30616"/>
    </ligand>
</feature>
<evidence type="ECO:0000256" key="3">
    <source>
        <dbReference type="ARBA" id="ARBA00022741"/>
    </source>
</evidence>
<evidence type="ECO:0000256" key="2">
    <source>
        <dbReference type="ARBA" id="ARBA00022679"/>
    </source>
</evidence>
<keyword evidence="10" id="KW-1185">Reference proteome</keyword>
<keyword evidence="3 7" id="KW-0547">Nucleotide-binding</keyword>
<evidence type="ECO:0000256" key="1">
    <source>
        <dbReference type="ARBA" id="ARBA00006798"/>
    </source>
</evidence>
<reference evidence="11" key="1">
    <citation type="submission" date="2025-08" db="UniProtKB">
        <authorList>
            <consortium name="RefSeq"/>
        </authorList>
    </citation>
    <scope>IDENTIFICATION</scope>
    <source>
        <tissue evidence="11">Testes</tissue>
    </source>
</reference>
<evidence type="ECO:0000259" key="9">
    <source>
        <dbReference type="PROSITE" id="PS51510"/>
    </source>
</evidence>
<dbReference type="Pfam" id="PF00217">
    <property type="entry name" value="ATP-gua_Ptrans"/>
    <property type="match status" value="1"/>
</dbReference>
<dbReference type="SUPFAM" id="SSF55931">
    <property type="entry name" value="Glutamine synthetase/guanido kinase"/>
    <property type="match status" value="1"/>
</dbReference>
<dbReference type="InterPro" id="IPR000749">
    <property type="entry name" value="ATP-guanido_PTrfase"/>
</dbReference>
<dbReference type="GeneID" id="100366583"/>
<comment type="similarity">
    <text evidence="1 6">Belongs to the ATP:guanido phosphotransferase family.</text>
</comment>
<dbReference type="InterPro" id="IPR036802">
    <property type="entry name" value="ATP-guanido_PTrfase_N_sf"/>
</dbReference>
<dbReference type="Gene3D" id="1.10.135.10">
    <property type="entry name" value="ATP:guanido phosphotransferase, N-terminal domain"/>
    <property type="match status" value="1"/>
</dbReference>
<feature type="domain" description="Phosphagen kinase C-terminal" evidence="9">
    <location>
        <begin position="115"/>
        <end position="354"/>
    </location>
</feature>
<keyword evidence="2 7" id="KW-0808">Transferase</keyword>
<evidence type="ECO:0000256" key="7">
    <source>
        <dbReference type="PROSITE-ProRule" id="PRU00843"/>
    </source>
</evidence>
<dbReference type="InterPro" id="IPR022414">
    <property type="entry name" value="ATP-guanido_PTrfase_cat"/>
</dbReference>
<dbReference type="PROSITE" id="PS51510">
    <property type="entry name" value="PHOSPHAGEN_KINASE_C"/>
    <property type="match status" value="1"/>
</dbReference>